<accession>A0ACC7P0J7</accession>
<keyword evidence="2" id="KW-1185">Reference proteome</keyword>
<proteinExistence type="predicted"/>
<evidence type="ECO:0000313" key="1">
    <source>
        <dbReference type="EMBL" id="MFM9329461.1"/>
    </source>
</evidence>
<name>A0ACC7P0J7_9BACL</name>
<gene>
    <name evidence="1" type="ORF">ACI1P1_14300</name>
</gene>
<comment type="caution">
    <text evidence="1">The sequence shown here is derived from an EMBL/GenBank/DDBJ whole genome shotgun (WGS) entry which is preliminary data.</text>
</comment>
<organism evidence="1 2">
    <name type="scientific">Paenibacillus mesotrionivorans</name>
    <dbReference type="NCBI Taxonomy" id="3160968"/>
    <lineage>
        <taxon>Bacteria</taxon>
        <taxon>Bacillati</taxon>
        <taxon>Bacillota</taxon>
        <taxon>Bacilli</taxon>
        <taxon>Bacillales</taxon>
        <taxon>Paenibacillaceae</taxon>
        <taxon>Paenibacillus</taxon>
    </lineage>
</organism>
<dbReference type="EMBL" id="JBJURJ010000008">
    <property type="protein sequence ID" value="MFM9329461.1"/>
    <property type="molecule type" value="Genomic_DNA"/>
</dbReference>
<dbReference type="Proteomes" id="UP001631969">
    <property type="component" value="Unassembled WGS sequence"/>
</dbReference>
<protein>
    <submittedName>
        <fullName evidence="1">Lantibiotic immunity ABC transporter MutG family permease subunit</fullName>
    </submittedName>
</protein>
<evidence type="ECO:0000313" key="2">
    <source>
        <dbReference type="Proteomes" id="UP001631969"/>
    </source>
</evidence>
<reference evidence="1" key="1">
    <citation type="submission" date="2024-12" db="EMBL/GenBank/DDBJ databases">
        <authorList>
            <person name="Wu N."/>
        </authorList>
    </citation>
    <scope>NUCLEOTIDE SEQUENCE</scope>
    <source>
        <strain evidence="1">P15</strain>
    </source>
</reference>
<sequence>MVSLYGLLRADLLKTRRTPFLLLHLLAPLIAGALFLAYYSYSPWSTTDKVQAYLQVLGCAFPTLTALVCSMTAEQEALAGHFQGLLALPAQRIKVYLSKLQMLLIYSLGAVLLAVILFGLGFREVLGENSLGMAFYWSSAGILFGSNLFLYLFFSFVGLRFGRGPSIGIGIVGSLVAALLLTGLGEGIWPYVPFAWGVRLVSIWTVHASGTQLTLAVSQADSGILVCIIATVVALALSLLWFQRWEGRSADN</sequence>